<proteinExistence type="predicted"/>
<dbReference type="EMBL" id="SIXH01000046">
    <property type="protein sequence ID" value="TBO60265.1"/>
    <property type="molecule type" value="Genomic_DNA"/>
</dbReference>
<accession>A0A4Q9HYU6</accession>
<keyword evidence="1" id="KW-0812">Transmembrane</keyword>
<evidence type="ECO:0008006" key="4">
    <source>
        <dbReference type="Google" id="ProtNLM"/>
    </source>
</evidence>
<comment type="caution">
    <text evidence="2">The sequence shown here is derived from an EMBL/GenBank/DDBJ whole genome shotgun (WGS) entry which is preliminary data.</text>
</comment>
<dbReference type="AlphaFoldDB" id="A0A4Q9HYU6"/>
<evidence type="ECO:0000313" key="2">
    <source>
        <dbReference type="EMBL" id="TBO60265.1"/>
    </source>
</evidence>
<dbReference type="RefSeq" id="WP_131122634.1">
    <property type="nucleotide sequence ID" value="NZ_SIXH01000046.1"/>
</dbReference>
<feature type="transmembrane region" description="Helical" evidence="1">
    <location>
        <begin position="12"/>
        <end position="30"/>
    </location>
</feature>
<sequence length="183" mass="20354">MSGSPRRVKQKILTPILITLAASVLLYAGACMPQKSEDPNKPLPRKSRAESLTWAKQYTSTMAHYAEVKTGHTFGPFTDFEECIGKNDEVADDGRYTLTYTVYADLPLAAHIPAVRKLRTALEKHADVKITGFQEKNSEVTLYGRHDGENFSLIADTVKPPNTLRLSVSTPCFLPPEAKQQKF</sequence>
<dbReference type="Proteomes" id="UP000292452">
    <property type="component" value="Unassembled WGS sequence"/>
</dbReference>
<keyword evidence="1" id="KW-1133">Transmembrane helix</keyword>
<evidence type="ECO:0000256" key="1">
    <source>
        <dbReference type="SAM" id="Phobius"/>
    </source>
</evidence>
<reference evidence="2 3" key="1">
    <citation type="submission" date="2019-02" db="EMBL/GenBank/DDBJ databases">
        <title>Draft Genome Sequence of Streptomyces sp. AM-2504, identified by 16S rRNA comparative analysis as a Streptomyces Kasugaensis strain.</title>
        <authorList>
            <person name="Napolioni V."/>
            <person name="Giuliodori A.M."/>
            <person name="Spurio R."/>
            <person name="Fabbretti A."/>
        </authorList>
    </citation>
    <scope>NUCLEOTIDE SEQUENCE [LARGE SCALE GENOMIC DNA]</scope>
    <source>
        <strain evidence="2 3">AM-2504</strain>
    </source>
</reference>
<gene>
    <name evidence="2" type="ORF">EYS09_07640</name>
</gene>
<name>A0A4Q9HYU6_STRKA</name>
<organism evidence="2 3">
    <name type="scientific">Streptomyces kasugaensis</name>
    <dbReference type="NCBI Taxonomy" id="1946"/>
    <lineage>
        <taxon>Bacteria</taxon>
        <taxon>Bacillati</taxon>
        <taxon>Actinomycetota</taxon>
        <taxon>Actinomycetes</taxon>
        <taxon>Kitasatosporales</taxon>
        <taxon>Streptomycetaceae</taxon>
        <taxon>Streptomyces</taxon>
    </lineage>
</organism>
<keyword evidence="1" id="KW-0472">Membrane</keyword>
<protein>
    <recommendedName>
        <fullName evidence="4">Lipoprotein</fullName>
    </recommendedName>
</protein>
<keyword evidence="3" id="KW-1185">Reference proteome</keyword>
<evidence type="ECO:0000313" key="3">
    <source>
        <dbReference type="Proteomes" id="UP000292452"/>
    </source>
</evidence>